<keyword evidence="6 12" id="KW-0812">Transmembrane</keyword>
<feature type="transmembrane region" description="Helical" evidence="12">
    <location>
        <begin position="235"/>
        <end position="255"/>
    </location>
</feature>
<feature type="transmembrane region" description="Helical" evidence="12">
    <location>
        <begin position="79"/>
        <end position="100"/>
    </location>
</feature>
<feature type="transmembrane region" description="Helical" evidence="12">
    <location>
        <begin position="6"/>
        <end position="29"/>
    </location>
</feature>
<dbReference type="PANTHER" id="PTHR30622">
    <property type="entry name" value="UNDECAPRENYL-DIPHOSPHATASE"/>
    <property type="match status" value="1"/>
</dbReference>
<comment type="subcellular location">
    <subcellularLocation>
        <location evidence="1">Cell membrane</location>
        <topology evidence="1">Multi-pass membrane protein</topology>
    </subcellularLocation>
</comment>
<gene>
    <name evidence="13" type="ORF">ENU14_02585</name>
</gene>
<protein>
    <recommendedName>
        <fullName evidence="4">Undecaprenyl-diphosphatase</fullName>
        <ecNumber evidence="3">3.6.1.27</ecNumber>
    </recommendedName>
    <alternativeName>
        <fullName evidence="10">Undecaprenyl pyrophosphate phosphatase</fullName>
    </alternativeName>
</protein>
<reference evidence="13" key="1">
    <citation type="journal article" date="2020" name="mSystems">
        <title>Genome- and Community-Level Interaction Insights into Carbon Utilization and Element Cycling Functions of Hydrothermarchaeota in Hydrothermal Sediment.</title>
        <authorList>
            <person name="Zhou Z."/>
            <person name="Liu Y."/>
            <person name="Xu W."/>
            <person name="Pan J."/>
            <person name="Luo Z.H."/>
            <person name="Li M."/>
        </authorList>
    </citation>
    <scope>NUCLEOTIDE SEQUENCE [LARGE SCALE GENOMIC DNA]</scope>
    <source>
        <strain evidence="13">SpSt-642</strain>
    </source>
</reference>
<accession>A0A7C4H5J8</accession>
<evidence type="ECO:0000256" key="5">
    <source>
        <dbReference type="ARBA" id="ARBA00022475"/>
    </source>
</evidence>
<organism evidence="13">
    <name type="scientific">Staphylothermus marinus</name>
    <dbReference type="NCBI Taxonomy" id="2280"/>
    <lineage>
        <taxon>Archaea</taxon>
        <taxon>Thermoproteota</taxon>
        <taxon>Thermoprotei</taxon>
        <taxon>Desulfurococcales</taxon>
        <taxon>Desulfurococcaceae</taxon>
        <taxon>Staphylothermus</taxon>
    </lineage>
</organism>
<dbReference type="EMBL" id="DTBJ01000018">
    <property type="protein sequence ID" value="HGM58459.1"/>
    <property type="molecule type" value="Genomic_DNA"/>
</dbReference>
<evidence type="ECO:0000256" key="8">
    <source>
        <dbReference type="ARBA" id="ARBA00022989"/>
    </source>
</evidence>
<keyword evidence="9 12" id="KW-0472">Membrane</keyword>
<evidence type="ECO:0000256" key="2">
    <source>
        <dbReference type="ARBA" id="ARBA00010621"/>
    </source>
</evidence>
<feature type="transmembrane region" description="Helical" evidence="12">
    <location>
        <begin position="107"/>
        <end position="128"/>
    </location>
</feature>
<feature type="transmembrane region" description="Helical" evidence="12">
    <location>
        <begin position="148"/>
        <end position="170"/>
    </location>
</feature>
<evidence type="ECO:0000256" key="9">
    <source>
        <dbReference type="ARBA" id="ARBA00023136"/>
    </source>
</evidence>
<dbReference type="AlphaFoldDB" id="A0A7C4H5J8"/>
<dbReference type="Pfam" id="PF02673">
    <property type="entry name" value="BacA"/>
    <property type="match status" value="1"/>
</dbReference>
<keyword evidence="5" id="KW-1003">Cell membrane</keyword>
<feature type="transmembrane region" description="Helical" evidence="12">
    <location>
        <begin position="205"/>
        <end position="223"/>
    </location>
</feature>
<comment type="similarity">
    <text evidence="2">Belongs to the UppP family.</text>
</comment>
<comment type="caution">
    <text evidence="13">The sequence shown here is derived from an EMBL/GenBank/DDBJ whole genome shotgun (WGS) entry which is preliminary data.</text>
</comment>
<evidence type="ECO:0000256" key="7">
    <source>
        <dbReference type="ARBA" id="ARBA00022801"/>
    </source>
</evidence>
<evidence type="ECO:0000256" key="6">
    <source>
        <dbReference type="ARBA" id="ARBA00022692"/>
    </source>
</evidence>
<dbReference type="GO" id="GO:0050380">
    <property type="term" value="F:undecaprenyl-diphosphatase activity"/>
    <property type="evidence" value="ECO:0007669"/>
    <property type="project" value="UniProtKB-EC"/>
</dbReference>
<feature type="transmembrane region" description="Helical" evidence="12">
    <location>
        <begin position="41"/>
        <end position="59"/>
    </location>
</feature>
<proteinExistence type="inferred from homology"/>
<evidence type="ECO:0000313" key="13">
    <source>
        <dbReference type="EMBL" id="HGM58459.1"/>
    </source>
</evidence>
<evidence type="ECO:0000256" key="3">
    <source>
        <dbReference type="ARBA" id="ARBA00012374"/>
    </source>
</evidence>
<evidence type="ECO:0000256" key="12">
    <source>
        <dbReference type="SAM" id="Phobius"/>
    </source>
</evidence>
<comment type="catalytic activity">
    <reaction evidence="11">
        <text>di-trans,octa-cis-undecaprenyl diphosphate + H2O = di-trans,octa-cis-undecaprenyl phosphate + phosphate + H(+)</text>
        <dbReference type="Rhea" id="RHEA:28094"/>
        <dbReference type="ChEBI" id="CHEBI:15377"/>
        <dbReference type="ChEBI" id="CHEBI:15378"/>
        <dbReference type="ChEBI" id="CHEBI:43474"/>
        <dbReference type="ChEBI" id="CHEBI:58405"/>
        <dbReference type="ChEBI" id="CHEBI:60392"/>
        <dbReference type="EC" id="3.6.1.27"/>
    </reaction>
</comment>
<name>A0A7C4H5J8_STAMA</name>
<dbReference type="PANTHER" id="PTHR30622:SF2">
    <property type="entry name" value="UNDECAPRENYL-DIPHOSPHATASE"/>
    <property type="match status" value="1"/>
</dbReference>
<evidence type="ECO:0000256" key="4">
    <source>
        <dbReference type="ARBA" id="ARBA00021581"/>
    </source>
</evidence>
<keyword evidence="8 12" id="KW-1133">Transmembrane helix</keyword>
<feature type="transmembrane region" description="Helical" evidence="12">
    <location>
        <begin position="182"/>
        <end position="199"/>
    </location>
</feature>
<sequence>MSIETIILGLIQGLLEWWPVSSTSVLIIVSKYFGLNLEESFLLAMILHLPTGLAAIYLFRKSFLKILSEVFRLELSKYTRSYILSLIVSITTGFPIYLLYRDLIRGYSLIALTIIGIGLIVTTIVFFIKPSRKYREEISLKDWLVTGLIQGLSVIPGFSRSGLTIGYLCIRGYKPFKAVETSILLAIPILIAAGLYNIFELQYDLTKIFTASVLVFTTAMLSGKLLVNIALKSRIYIFTLLLAILIFTNIILEIFL</sequence>
<dbReference type="GO" id="GO:0005886">
    <property type="term" value="C:plasma membrane"/>
    <property type="evidence" value="ECO:0007669"/>
    <property type="project" value="UniProtKB-SubCell"/>
</dbReference>
<evidence type="ECO:0000256" key="10">
    <source>
        <dbReference type="ARBA" id="ARBA00032707"/>
    </source>
</evidence>
<evidence type="ECO:0000256" key="1">
    <source>
        <dbReference type="ARBA" id="ARBA00004651"/>
    </source>
</evidence>
<dbReference type="InterPro" id="IPR003824">
    <property type="entry name" value="UppP"/>
</dbReference>
<keyword evidence="7" id="KW-0378">Hydrolase</keyword>
<dbReference type="EC" id="3.6.1.27" evidence="3"/>
<evidence type="ECO:0000256" key="11">
    <source>
        <dbReference type="ARBA" id="ARBA00047594"/>
    </source>
</evidence>